<dbReference type="Gene3D" id="3.10.450.240">
    <property type="match status" value="1"/>
</dbReference>
<dbReference type="KEGG" id="dmm:dnm_077650"/>
<reference evidence="3" key="1">
    <citation type="journal article" date="2021" name="Microb. Physiol.">
        <title>Proteogenomic Insights into the Physiology of Marine, Sulfate-Reducing, Filamentous Desulfonema limicola and Desulfonema magnum.</title>
        <authorList>
            <person name="Schnaars V."/>
            <person name="Wohlbrand L."/>
            <person name="Scheve S."/>
            <person name="Hinrichs C."/>
            <person name="Reinhardt R."/>
            <person name="Rabus R."/>
        </authorList>
    </citation>
    <scope>NUCLEOTIDE SEQUENCE</scope>
    <source>
        <strain evidence="3">4be13</strain>
    </source>
</reference>
<name>A0A975GS99_9BACT</name>
<keyword evidence="1" id="KW-0812">Transmembrane</keyword>
<dbReference type="AlphaFoldDB" id="A0A975GS99"/>
<evidence type="ECO:0000256" key="1">
    <source>
        <dbReference type="SAM" id="Phobius"/>
    </source>
</evidence>
<feature type="transmembrane region" description="Helical" evidence="1">
    <location>
        <begin position="43"/>
        <end position="63"/>
    </location>
</feature>
<dbReference type="Proteomes" id="UP000663722">
    <property type="component" value="Chromosome"/>
</dbReference>
<dbReference type="Pfam" id="PF04280">
    <property type="entry name" value="Tim44"/>
    <property type="match status" value="1"/>
</dbReference>
<dbReference type="SMART" id="SM00978">
    <property type="entry name" value="Tim44"/>
    <property type="match status" value="1"/>
</dbReference>
<organism evidence="3 4">
    <name type="scientific">Desulfonema magnum</name>
    <dbReference type="NCBI Taxonomy" id="45655"/>
    <lineage>
        <taxon>Bacteria</taxon>
        <taxon>Pseudomonadati</taxon>
        <taxon>Thermodesulfobacteriota</taxon>
        <taxon>Desulfobacteria</taxon>
        <taxon>Desulfobacterales</taxon>
        <taxon>Desulfococcaceae</taxon>
        <taxon>Desulfonema</taxon>
    </lineage>
</organism>
<keyword evidence="4" id="KW-1185">Reference proteome</keyword>
<accession>A0A975GS99</accession>
<dbReference type="SUPFAM" id="SSF54427">
    <property type="entry name" value="NTF2-like"/>
    <property type="match status" value="1"/>
</dbReference>
<gene>
    <name evidence="3" type="ORF">dnm_077650</name>
</gene>
<evidence type="ECO:0000313" key="4">
    <source>
        <dbReference type="Proteomes" id="UP000663722"/>
    </source>
</evidence>
<dbReference type="EMBL" id="CP061800">
    <property type="protein sequence ID" value="QTA91692.1"/>
    <property type="molecule type" value="Genomic_DNA"/>
</dbReference>
<evidence type="ECO:0000259" key="2">
    <source>
        <dbReference type="SMART" id="SM00978"/>
    </source>
</evidence>
<feature type="domain" description="Tim44-like" evidence="2">
    <location>
        <begin position="72"/>
        <end position="220"/>
    </location>
</feature>
<dbReference type="InterPro" id="IPR032710">
    <property type="entry name" value="NTF2-like_dom_sf"/>
</dbReference>
<protein>
    <recommendedName>
        <fullName evidence="2">Tim44-like domain-containing protein</fullName>
    </recommendedName>
</protein>
<proteinExistence type="predicted"/>
<dbReference type="InterPro" id="IPR007379">
    <property type="entry name" value="Tim44-like_dom"/>
</dbReference>
<sequence>MNKLFQVLLIGMWVLFTLLIFIEPALAGPGGKIASAMFRSFWGKVLLAVLTVILLPFIFYAGIKEYLAERRTLKDLHGLAKISGHFDWAYLRDRIVECFYQVHDAWRREDMSEASEWMTDWYWRNQQIVFLDQWAREGLVNHCQVKNIIAIKPLFLAYRNKSGEHDESRIAVSVTAEMEDYLARRDTGEITEGQKGFAEVETVWSFVLKNDKWRVVNIEESNMSLSYAKLANELPAHTNSYELKR</sequence>
<evidence type="ECO:0000313" key="3">
    <source>
        <dbReference type="EMBL" id="QTA91692.1"/>
    </source>
</evidence>
<keyword evidence="1" id="KW-0472">Membrane</keyword>
<keyword evidence="1" id="KW-1133">Transmembrane helix</keyword>